<dbReference type="PROSITE" id="PS50005">
    <property type="entry name" value="TPR"/>
    <property type="match status" value="1"/>
</dbReference>
<proteinExistence type="predicted"/>
<name>A0A2Y9BI02_9FIRM</name>
<dbReference type="EMBL" id="QGDL01000004">
    <property type="protein sequence ID" value="PWJ30321.1"/>
    <property type="molecule type" value="Genomic_DNA"/>
</dbReference>
<accession>A0A2Y9BI02</accession>
<reference evidence="3 4" key="1">
    <citation type="submission" date="2018-05" db="EMBL/GenBank/DDBJ databases">
        <title>The Hungate 1000. A catalogue of reference genomes from the rumen microbiome.</title>
        <authorList>
            <person name="Kelly W."/>
        </authorList>
    </citation>
    <scope>NUCLEOTIDE SEQUENCE [LARGE SCALE GENOMIC DNA]</scope>
    <source>
        <strain evidence="3 4">NLAE-zl-C242</strain>
    </source>
</reference>
<dbReference type="PROSITE" id="PS50293">
    <property type="entry name" value="TPR_REGION"/>
    <property type="match status" value="1"/>
</dbReference>
<keyword evidence="1" id="KW-0802">TPR repeat</keyword>
<dbReference type="SUPFAM" id="SSF48452">
    <property type="entry name" value="TPR-like"/>
    <property type="match status" value="1"/>
</dbReference>
<protein>
    <submittedName>
        <fullName evidence="3">Tetratricopeptide repeat protein</fullName>
    </submittedName>
</protein>
<evidence type="ECO:0000313" key="4">
    <source>
        <dbReference type="Proteomes" id="UP000245845"/>
    </source>
</evidence>
<sequence>MFLFGKKDKKEKKAEEVPVINQEELMKQAEEKVQQLEGTQGDARIELLNEAGSLYMQAGEYDEAIRYYEESFEMKKVMGKSYTDLMSLYNKKRQQAAEAKDDEKITYYFGKVQEMMQISKDMIRGKI</sequence>
<evidence type="ECO:0000313" key="3">
    <source>
        <dbReference type="EMBL" id="PWJ30321.1"/>
    </source>
</evidence>
<dbReference type="RefSeq" id="WP_109730752.1">
    <property type="nucleotide sequence ID" value="NZ_BAAACK010000019.1"/>
</dbReference>
<gene>
    <name evidence="3" type="ORF">A8806_104191</name>
</gene>
<evidence type="ECO:0000256" key="2">
    <source>
        <dbReference type="SAM" id="Coils"/>
    </source>
</evidence>
<dbReference type="Gene3D" id="1.25.40.10">
    <property type="entry name" value="Tetratricopeptide repeat domain"/>
    <property type="match status" value="1"/>
</dbReference>
<dbReference type="OrthoDB" id="7066280at2"/>
<keyword evidence="4" id="KW-1185">Reference proteome</keyword>
<dbReference type="InterPro" id="IPR011990">
    <property type="entry name" value="TPR-like_helical_dom_sf"/>
</dbReference>
<organism evidence="3 4">
    <name type="scientific">Faecalicatena orotica</name>
    <dbReference type="NCBI Taxonomy" id="1544"/>
    <lineage>
        <taxon>Bacteria</taxon>
        <taxon>Bacillati</taxon>
        <taxon>Bacillota</taxon>
        <taxon>Clostridia</taxon>
        <taxon>Lachnospirales</taxon>
        <taxon>Lachnospiraceae</taxon>
        <taxon>Faecalicatena</taxon>
    </lineage>
</organism>
<dbReference type="Proteomes" id="UP000245845">
    <property type="component" value="Unassembled WGS sequence"/>
</dbReference>
<dbReference type="InterPro" id="IPR019734">
    <property type="entry name" value="TPR_rpt"/>
</dbReference>
<comment type="caution">
    <text evidence="3">The sequence shown here is derived from an EMBL/GenBank/DDBJ whole genome shotgun (WGS) entry which is preliminary data.</text>
</comment>
<dbReference type="AlphaFoldDB" id="A0A2Y9BI02"/>
<keyword evidence="2" id="KW-0175">Coiled coil</keyword>
<feature type="coiled-coil region" evidence="2">
    <location>
        <begin position="19"/>
        <end position="46"/>
    </location>
</feature>
<evidence type="ECO:0000256" key="1">
    <source>
        <dbReference type="PROSITE-ProRule" id="PRU00339"/>
    </source>
</evidence>
<feature type="repeat" description="TPR" evidence="1">
    <location>
        <begin position="45"/>
        <end position="78"/>
    </location>
</feature>